<evidence type="ECO:0000313" key="2">
    <source>
        <dbReference type="Proteomes" id="UP000799118"/>
    </source>
</evidence>
<evidence type="ECO:0008006" key="3">
    <source>
        <dbReference type="Google" id="ProtNLM"/>
    </source>
</evidence>
<proteinExistence type="predicted"/>
<name>A0A6A4HHQ9_9AGAR</name>
<protein>
    <recommendedName>
        <fullName evidence="3">Tc1-like transposase DDE domain-containing protein</fullName>
    </recommendedName>
</protein>
<dbReference type="Proteomes" id="UP000799118">
    <property type="component" value="Unassembled WGS sequence"/>
</dbReference>
<keyword evidence="2" id="KW-1185">Reference proteome</keyword>
<feature type="non-terminal residue" evidence="1">
    <location>
        <position position="1"/>
    </location>
</feature>
<organism evidence="1 2">
    <name type="scientific">Gymnopus androsaceus JB14</name>
    <dbReference type="NCBI Taxonomy" id="1447944"/>
    <lineage>
        <taxon>Eukaryota</taxon>
        <taxon>Fungi</taxon>
        <taxon>Dikarya</taxon>
        <taxon>Basidiomycota</taxon>
        <taxon>Agaricomycotina</taxon>
        <taxon>Agaricomycetes</taxon>
        <taxon>Agaricomycetidae</taxon>
        <taxon>Agaricales</taxon>
        <taxon>Marasmiineae</taxon>
        <taxon>Omphalotaceae</taxon>
        <taxon>Gymnopus</taxon>
    </lineage>
</organism>
<dbReference type="GO" id="GO:0003676">
    <property type="term" value="F:nucleic acid binding"/>
    <property type="evidence" value="ECO:0007669"/>
    <property type="project" value="InterPro"/>
</dbReference>
<dbReference type="Gene3D" id="3.30.420.10">
    <property type="entry name" value="Ribonuclease H-like superfamily/Ribonuclease H"/>
    <property type="match status" value="1"/>
</dbReference>
<reference evidence="1" key="1">
    <citation type="journal article" date="2019" name="Environ. Microbiol.">
        <title>Fungal ecological strategies reflected in gene transcription - a case study of two litter decomposers.</title>
        <authorList>
            <person name="Barbi F."/>
            <person name="Kohler A."/>
            <person name="Barry K."/>
            <person name="Baskaran P."/>
            <person name="Daum C."/>
            <person name="Fauchery L."/>
            <person name="Ihrmark K."/>
            <person name="Kuo A."/>
            <person name="LaButti K."/>
            <person name="Lipzen A."/>
            <person name="Morin E."/>
            <person name="Grigoriev I.V."/>
            <person name="Henrissat B."/>
            <person name="Lindahl B."/>
            <person name="Martin F."/>
        </authorList>
    </citation>
    <scope>NUCLEOTIDE SEQUENCE</scope>
    <source>
        <strain evidence="1">JB14</strain>
    </source>
</reference>
<sequence length="104" mass="12574">IIFQQDNNLKHKSHHAQQWFSDHRFNTLPWLPNYPKQNIIENAWFELEKVVSKHKHHLTNTTELWEVLQEECRNLPEELLDNLYDNILHCLIALHVVKGQWTKS</sequence>
<evidence type="ECO:0000313" key="1">
    <source>
        <dbReference type="EMBL" id="KAE9397463.1"/>
    </source>
</evidence>
<dbReference type="EMBL" id="ML769497">
    <property type="protein sequence ID" value="KAE9397463.1"/>
    <property type="molecule type" value="Genomic_DNA"/>
</dbReference>
<dbReference type="InterPro" id="IPR036397">
    <property type="entry name" value="RNaseH_sf"/>
</dbReference>
<dbReference type="AlphaFoldDB" id="A0A6A4HHQ9"/>
<dbReference type="OrthoDB" id="3226274at2759"/>
<gene>
    <name evidence="1" type="ORF">BT96DRAFT_823364</name>
</gene>
<accession>A0A6A4HHQ9</accession>